<dbReference type="OMA" id="FTELQYY"/>
<proteinExistence type="predicted"/>
<organism evidence="2 3">
    <name type="scientific">Monodelphis domestica</name>
    <name type="common">Gray short-tailed opossum</name>
    <dbReference type="NCBI Taxonomy" id="13616"/>
    <lineage>
        <taxon>Eukaryota</taxon>
        <taxon>Metazoa</taxon>
        <taxon>Chordata</taxon>
        <taxon>Craniata</taxon>
        <taxon>Vertebrata</taxon>
        <taxon>Euteleostomi</taxon>
        <taxon>Mammalia</taxon>
        <taxon>Metatheria</taxon>
        <taxon>Didelphimorphia</taxon>
        <taxon>Didelphidae</taxon>
        <taxon>Monodelphis</taxon>
    </lineage>
</organism>
<feature type="transmembrane region" description="Helical" evidence="1">
    <location>
        <begin position="39"/>
        <end position="59"/>
    </location>
</feature>
<reference evidence="2" key="2">
    <citation type="submission" date="2025-08" db="UniProtKB">
        <authorList>
            <consortium name="Ensembl"/>
        </authorList>
    </citation>
    <scope>IDENTIFICATION</scope>
</reference>
<reference evidence="2 3" key="1">
    <citation type="journal article" date="2007" name="Nature">
        <title>Genome of the marsupial Monodelphis domestica reveals innovation in non-coding sequences.</title>
        <authorList>
            <person name="Mikkelsen T.S."/>
            <person name="Wakefield M.J."/>
            <person name="Aken B."/>
            <person name="Amemiya C.T."/>
            <person name="Chang J.L."/>
            <person name="Duke S."/>
            <person name="Garber M."/>
            <person name="Gentles A.J."/>
            <person name="Goodstadt L."/>
            <person name="Heger A."/>
            <person name="Jurka J."/>
            <person name="Kamal M."/>
            <person name="Mauceli E."/>
            <person name="Searle S.M."/>
            <person name="Sharpe T."/>
            <person name="Baker M.L."/>
            <person name="Batzer M.A."/>
            <person name="Benos P.V."/>
            <person name="Belov K."/>
            <person name="Clamp M."/>
            <person name="Cook A."/>
            <person name="Cuff J."/>
            <person name="Das R."/>
            <person name="Davidow L."/>
            <person name="Deakin J.E."/>
            <person name="Fazzari M.J."/>
            <person name="Glass J.L."/>
            <person name="Grabherr M."/>
            <person name="Greally J.M."/>
            <person name="Gu W."/>
            <person name="Hore T.A."/>
            <person name="Huttley G.A."/>
            <person name="Kleber M."/>
            <person name="Jirtle R.L."/>
            <person name="Koina E."/>
            <person name="Lee J.T."/>
            <person name="Mahony S."/>
            <person name="Marra M.A."/>
            <person name="Miller R.D."/>
            <person name="Nicholls R.D."/>
            <person name="Oda M."/>
            <person name="Papenfuss A.T."/>
            <person name="Parra Z.E."/>
            <person name="Pollock D.D."/>
            <person name="Ray D.A."/>
            <person name="Schein J.E."/>
            <person name="Speed T.P."/>
            <person name="Thompson K."/>
            <person name="VandeBerg J.L."/>
            <person name="Wade C.M."/>
            <person name="Walker J.A."/>
            <person name="Waters P.D."/>
            <person name="Webber C."/>
            <person name="Weidman J.R."/>
            <person name="Xie X."/>
            <person name="Zody M.C."/>
            <person name="Baldwin J."/>
            <person name="Abdouelleil A."/>
            <person name="Abdulkadir J."/>
            <person name="Abebe A."/>
            <person name="Abera B."/>
            <person name="Abreu J."/>
            <person name="Acer S.C."/>
            <person name="Aftuck L."/>
            <person name="Alexander A."/>
            <person name="An P."/>
            <person name="Anderson E."/>
            <person name="Anderson S."/>
            <person name="Arachi H."/>
            <person name="Azer M."/>
            <person name="Bachantsang P."/>
            <person name="Barry A."/>
            <person name="Bayul T."/>
            <person name="Berlin A."/>
            <person name="Bessette D."/>
            <person name="Bloom T."/>
            <person name="Bloom T."/>
            <person name="Boguslavskiy L."/>
            <person name="Bonnet C."/>
            <person name="Boukhgalter B."/>
            <person name="Bourzgui I."/>
            <person name="Brown A."/>
            <person name="Cahill P."/>
            <person name="Channer S."/>
            <person name="Cheshatsang Y."/>
            <person name="Chuda L."/>
            <person name="Citroen M."/>
            <person name="Collymore A."/>
            <person name="Cooke P."/>
            <person name="Costello M."/>
            <person name="D'Aco K."/>
            <person name="Daza R."/>
            <person name="De Haan G."/>
            <person name="DeGray S."/>
            <person name="DeMaso C."/>
            <person name="Dhargay N."/>
            <person name="Dooley K."/>
            <person name="Dooley E."/>
            <person name="Doricent M."/>
            <person name="Dorje P."/>
            <person name="Dorjee K."/>
            <person name="Dupes A."/>
            <person name="Elong R."/>
            <person name="Falk J."/>
            <person name="Farina A."/>
            <person name="Faro S."/>
            <person name="Ferguson D."/>
            <person name="Fisher S."/>
            <person name="Foley C.D."/>
            <person name="Franke A."/>
            <person name="Friedrich D."/>
            <person name="Gadbois L."/>
            <person name="Gearin G."/>
            <person name="Gearin C.R."/>
            <person name="Giannoukos G."/>
            <person name="Goode T."/>
            <person name="Graham J."/>
            <person name="Grandbois E."/>
            <person name="Grewal S."/>
            <person name="Gyaltsen K."/>
            <person name="Hafez N."/>
            <person name="Hagos B."/>
            <person name="Hall J."/>
            <person name="Henson C."/>
            <person name="Hollinger A."/>
            <person name="Honan T."/>
            <person name="Huard M.D."/>
            <person name="Hughes L."/>
            <person name="Hurhula B."/>
            <person name="Husby M.E."/>
            <person name="Kamat A."/>
            <person name="Kanga B."/>
            <person name="Kashin S."/>
            <person name="Khazanovich D."/>
            <person name="Kisner P."/>
            <person name="Lance K."/>
            <person name="Lara M."/>
            <person name="Lee W."/>
            <person name="Lennon N."/>
            <person name="Letendre F."/>
            <person name="LeVine R."/>
            <person name="Lipovsky A."/>
            <person name="Liu X."/>
            <person name="Liu J."/>
            <person name="Liu S."/>
            <person name="Lokyitsang T."/>
            <person name="Lokyitsang Y."/>
            <person name="Lubonja R."/>
            <person name="Lui A."/>
            <person name="MacDonald P."/>
            <person name="Magnisalis V."/>
            <person name="Maru K."/>
            <person name="Matthews C."/>
            <person name="McCusker W."/>
            <person name="McDonough S."/>
            <person name="Mehta T."/>
            <person name="Meldrim J."/>
            <person name="Meneus L."/>
            <person name="Mihai O."/>
            <person name="Mihalev A."/>
            <person name="Mihova T."/>
            <person name="Mittelman R."/>
            <person name="Mlenga V."/>
            <person name="Montmayeur A."/>
            <person name="Mulrain L."/>
            <person name="Navidi A."/>
            <person name="Naylor J."/>
            <person name="Negash T."/>
            <person name="Nguyen T."/>
            <person name="Nguyen N."/>
            <person name="Nicol R."/>
            <person name="Norbu C."/>
            <person name="Norbu N."/>
            <person name="Novod N."/>
            <person name="O'Neill B."/>
            <person name="Osman S."/>
            <person name="Markiewicz E."/>
            <person name="Oyono O.L."/>
            <person name="Patti C."/>
            <person name="Phunkhang P."/>
            <person name="Pierre F."/>
            <person name="Priest M."/>
            <person name="Raghuraman S."/>
            <person name="Rege F."/>
            <person name="Reyes R."/>
            <person name="Rise C."/>
            <person name="Rogov P."/>
            <person name="Ross K."/>
            <person name="Ryan E."/>
            <person name="Settipalli S."/>
            <person name="Shea T."/>
            <person name="Sherpa N."/>
            <person name="Shi L."/>
            <person name="Shih D."/>
            <person name="Sparrow T."/>
            <person name="Spaulding J."/>
            <person name="Stalker J."/>
            <person name="Stange-Thomann N."/>
            <person name="Stavropoulos S."/>
            <person name="Stone C."/>
            <person name="Strader C."/>
            <person name="Tesfaye S."/>
            <person name="Thomson T."/>
            <person name="Thoulutsang Y."/>
            <person name="Thoulutsang D."/>
            <person name="Topham K."/>
            <person name="Topping I."/>
            <person name="Tsamla T."/>
            <person name="Vassiliev H."/>
            <person name="Vo A."/>
            <person name="Wangchuk T."/>
            <person name="Wangdi T."/>
            <person name="Weiand M."/>
            <person name="Wilkinson J."/>
            <person name="Wilson A."/>
            <person name="Yadav S."/>
            <person name="Young G."/>
            <person name="Yu Q."/>
            <person name="Zembek L."/>
            <person name="Zhong D."/>
            <person name="Zimmer A."/>
            <person name="Zwirko Z."/>
            <person name="Jaffe D.B."/>
            <person name="Alvarez P."/>
            <person name="Brockman W."/>
            <person name="Butler J."/>
            <person name="Chin C."/>
            <person name="Gnerre S."/>
            <person name="MacCallum I."/>
            <person name="Graves J.A."/>
            <person name="Ponting C.P."/>
            <person name="Breen M."/>
            <person name="Samollow P.B."/>
            <person name="Lander E.S."/>
            <person name="Lindblad-Toh K."/>
        </authorList>
    </citation>
    <scope>NUCLEOTIDE SEQUENCE [LARGE SCALE GENOMIC DNA]</scope>
</reference>
<dbReference type="GeneTree" id="ENSGT00980000203251"/>
<keyword evidence="1" id="KW-1133">Transmembrane helix</keyword>
<dbReference type="Proteomes" id="UP000002280">
    <property type="component" value="Chromosome 6"/>
</dbReference>
<evidence type="ECO:0000313" key="3">
    <source>
        <dbReference type="Proteomes" id="UP000002280"/>
    </source>
</evidence>
<evidence type="ECO:0000256" key="1">
    <source>
        <dbReference type="SAM" id="Phobius"/>
    </source>
</evidence>
<reference evidence="2" key="3">
    <citation type="submission" date="2025-09" db="UniProtKB">
        <authorList>
            <consortium name="Ensembl"/>
        </authorList>
    </citation>
    <scope>IDENTIFICATION</scope>
</reference>
<dbReference type="Ensembl" id="ENSMODT00000072476.1">
    <property type="protein sequence ID" value="ENSMODP00000044544.1"/>
    <property type="gene ID" value="ENSMODG00000044880.1"/>
</dbReference>
<evidence type="ECO:0000313" key="2">
    <source>
        <dbReference type="Ensembl" id="ENSMODP00000044544.1"/>
    </source>
</evidence>
<keyword evidence="3" id="KW-1185">Reference proteome</keyword>
<keyword evidence="1" id="KW-0812">Transmembrane</keyword>
<dbReference type="AlphaFoldDB" id="A0A5F8GAX3"/>
<name>A0A5F8GAX3_MONDO</name>
<feature type="transmembrane region" description="Helical" evidence="1">
    <location>
        <begin position="71"/>
        <end position="92"/>
    </location>
</feature>
<protein>
    <submittedName>
        <fullName evidence="2">Uncharacterized protein</fullName>
    </submittedName>
</protein>
<dbReference type="InParanoid" id="A0A5F8GAX3"/>
<keyword evidence="1" id="KW-0472">Membrane</keyword>
<sequence length="122" mass="13427">MELGELLQKSFVFVSTKTVAPSSIVGNGKDISSPSPQSLYLHSSTMYVIVVLFLGKIPISFKDLKSSSSCFVPVFFNSSFDLSGLLFFSISISKKTVKDEIIPTLKELVVPLEIFHHLLALQ</sequence>
<accession>A0A5F8GAX3</accession>